<dbReference type="RefSeq" id="WP_311629764.1">
    <property type="nucleotide sequence ID" value="NZ_JAVREN010000008.1"/>
</dbReference>
<dbReference type="SMART" id="SM00345">
    <property type="entry name" value="HTH_GNTR"/>
    <property type="match status" value="1"/>
</dbReference>
<proteinExistence type="predicted"/>
<keyword evidence="3" id="KW-0804">Transcription</keyword>
<dbReference type="Pfam" id="PF00392">
    <property type="entry name" value="GntR"/>
    <property type="match status" value="1"/>
</dbReference>
<evidence type="ECO:0000256" key="4">
    <source>
        <dbReference type="SAM" id="MobiDB-lite"/>
    </source>
</evidence>
<feature type="region of interest" description="Disordered" evidence="4">
    <location>
        <begin position="33"/>
        <end position="97"/>
    </location>
</feature>
<dbReference type="SUPFAM" id="SSF46785">
    <property type="entry name" value="Winged helix' DNA-binding domain"/>
    <property type="match status" value="1"/>
</dbReference>
<dbReference type="InterPro" id="IPR050679">
    <property type="entry name" value="Bact_HTH_transcr_reg"/>
</dbReference>
<dbReference type="InterPro" id="IPR000524">
    <property type="entry name" value="Tscrpt_reg_HTH_GntR"/>
</dbReference>
<dbReference type="PANTHER" id="PTHR44846">
    <property type="entry name" value="MANNOSYL-D-GLYCERATE TRANSPORT/METABOLISM SYSTEM REPRESSOR MNGR-RELATED"/>
    <property type="match status" value="1"/>
</dbReference>
<evidence type="ECO:0000256" key="3">
    <source>
        <dbReference type="ARBA" id="ARBA00023163"/>
    </source>
</evidence>
<comment type="caution">
    <text evidence="6">The sequence shown here is derived from an EMBL/GenBank/DDBJ whole genome shotgun (WGS) entry which is preliminary data.</text>
</comment>
<dbReference type="Proteomes" id="UP001183388">
    <property type="component" value="Unassembled WGS sequence"/>
</dbReference>
<feature type="domain" description="HTH gntR-type" evidence="5">
    <location>
        <begin position="16"/>
        <end position="86"/>
    </location>
</feature>
<keyword evidence="7" id="KW-1185">Reference proteome</keyword>
<keyword evidence="2" id="KW-0238">DNA-binding</keyword>
<feature type="compositionally biased region" description="Pro residues" evidence="4">
    <location>
        <begin position="77"/>
        <end position="97"/>
    </location>
</feature>
<sequence length="97" mass="10059">MRSRGSRGVSPAALPRDAYAEVADAVAADIRAGRLPPGAPLPEEPALAEAYGVEPRTAREAVRELSERGLVDTPRPDQGPPRVASPPSSPPPDGEEG</sequence>
<dbReference type="EMBL" id="JAVREN010000008">
    <property type="protein sequence ID" value="MDT0306826.1"/>
    <property type="molecule type" value="Genomic_DNA"/>
</dbReference>
<name>A0ABU2L5J2_9ACTN</name>
<evidence type="ECO:0000256" key="1">
    <source>
        <dbReference type="ARBA" id="ARBA00023015"/>
    </source>
</evidence>
<feature type="compositionally biased region" description="Basic and acidic residues" evidence="4">
    <location>
        <begin position="56"/>
        <end position="70"/>
    </location>
</feature>
<accession>A0ABU2L5J2</accession>
<dbReference type="PROSITE" id="PS50949">
    <property type="entry name" value="HTH_GNTR"/>
    <property type="match status" value="1"/>
</dbReference>
<dbReference type="InterPro" id="IPR036388">
    <property type="entry name" value="WH-like_DNA-bd_sf"/>
</dbReference>
<evidence type="ECO:0000313" key="6">
    <source>
        <dbReference type="EMBL" id="MDT0306826.1"/>
    </source>
</evidence>
<organism evidence="6 7">
    <name type="scientific">Streptomyces boetiae</name>
    <dbReference type="NCBI Taxonomy" id="3075541"/>
    <lineage>
        <taxon>Bacteria</taxon>
        <taxon>Bacillati</taxon>
        <taxon>Actinomycetota</taxon>
        <taxon>Actinomycetes</taxon>
        <taxon>Kitasatosporales</taxon>
        <taxon>Streptomycetaceae</taxon>
        <taxon>Streptomyces</taxon>
    </lineage>
</organism>
<evidence type="ECO:0000259" key="5">
    <source>
        <dbReference type="PROSITE" id="PS50949"/>
    </source>
</evidence>
<dbReference type="InterPro" id="IPR036390">
    <property type="entry name" value="WH_DNA-bd_sf"/>
</dbReference>
<dbReference type="Gene3D" id="1.10.10.10">
    <property type="entry name" value="Winged helix-like DNA-binding domain superfamily/Winged helix DNA-binding domain"/>
    <property type="match status" value="1"/>
</dbReference>
<protein>
    <submittedName>
        <fullName evidence="6">GntR family transcriptional regulator</fullName>
    </submittedName>
</protein>
<evidence type="ECO:0000313" key="7">
    <source>
        <dbReference type="Proteomes" id="UP001183388"/>
    </source>
</evidence>
<keyword evidence="1" id="KW-0805">Transcription regulation</keyword>
<reference evidence="7" key="1">
    <citation type="submission" date="2023-07" db="EMBL/GenBank/DDBJ databases">
        <title>30 novel species of actinomycetes from the DSMZ collection.</title>
        <authorList>
            <person name="Nouioui I."/>
        </authorList>
    </citation>
    <scope>NUCLEOTIDE SEQUENCE [LARGE SCALE GENOMIC DNA]</scope>
    <source>
        <strain evidence="7">DSM 44917</strain>
    </source>
</reference>
<evidence type="ECO:0000256" key="2">
    <source>
        <dbReference type="ARBA" id="ARBA00023125"/>
    </source>
</evidence>
<dbReference type="PANTHER" id="PTHR44846:SF1">
    <property type="entry name" value="MANNOSYL-D-GLYCERATE TRANSPORT_METABOLISM SYSTEM REPRESSOR MNGR-RELATED"/>
    <property type="match status" value="1"/>
</dbReference>
<gene>
    <name evidence="6" type="ORF">RM780_07600</name>
</gene>